<dbReference type="RefSeq" id="WP_056943555.1">
    <property type="nucleotide sequence ID" value="NZ_AZDT01000006.1"/>
</dbReference>
<reference evidence="1 2" key="1">
    <citation type="journal article" date="2015" name="Genome Announc.">
        <title>Expanding the biotechnology potential of lactobacilli through comparative genomics of 213 strains and associated genera.</title>
        <authorList>
            <person name="Sun Z."/>
            <person name="Harris H.M."/>
            <person name="McCann A."/>
            <person name="Guo C."/>
            <person name="Argimon S."/>
            <person name="Zhang W."/>
            <person name="Yang X."/>
            <person name="Jeffery I.B."/>
            <person name="Cooney J.C."/>
            <person name="Kagawa T.F."/>
            <person name="Liu W."/>
            <person name="Song Y."/>
            <person name="Salvetti E."/>
            <person name="Wrobel A."/>
            <person name="Rasinkangas P."/>
            <person name="Parkhill J."/>
            <person name="Rea M.C."/>
            <person name="O'Sullivan O."/>
            <person name="Ritari J."/>
            <person name="Douillard F.P."/>
            <person name="Paul Ross R."/>
            <person name="Yang R."/>
            <person name="Briner A.E."/>
            <person name="Felis G.E."/>
            <person name="de Vos W.M."/>
            <person name="Barrangou R."/>
            <person name="Klaenhammer T.R."/>
            <person name="Caufield P.W."/>
            <person name="Cui Y."/>
            <person name="Zhang H."/>
            <person name="O'Toole P.W."/>
        </authorList>
    </citation>
    <scope>NUCLEOTIDE SEQUENCE [LARGE SCALE GENOMIC DNA]</scope>
    <source>
        <strain evidence="1 2">DSM 19117</strain>
    </source>
</reference>
<proteinExistence type="predicted"/>
<organism evidence="1 2">
    <name type="scientific">Levilactobacillus namurensis DSM 19117</name>
    <dbReference type="NCBI Taxonomy" id="1423773"/>
    <lineage>
        <taxon>Bacteria</taxon>
        <taxon>Bacillati</taxon>
        <taxon>Bacillota</taxon>
        <taxon>Bacilli</taxon>
        <taxon>Lactobacillales</taxon>
        <taxon>Lactobacillaceae</taxon>
        <taxon>Levilactobacillus</taxon>
    </lineage>
</organism>
<dbReference type="OrthoDB" id="2305353at2"/>
<gene>
    <name evidence="1" type="ORF">FD30_GL001982</name>
</gene>
<comment type="caution">
    <text evidence="1">The sequence shown here is derived from an EMBL/GenBank/DDBJ whole genome shotgun (WGS) entry which is preliminary data.</text>
</comment>
<keyword evidence="2" id="KW-1185">Reference proteome</keyword>
<sequence>MAEDNQQEPENIEITPGSKEFGKMVFRLNNPVNAENVSVLNYNGAELEEIQDGVYAQPAFVSDDFNLFFVVTQLIGDDWIVAFSKATIENGNEITDLSDPLPTGEGLNLLGQVSAEDANNLLSYFGTLTDAKRGEWRLIE</sequence>
<dbReference type="Proteomes" id="UP000051162">
    <property type="component" value="Unassembled WGS sequence"/>
</dbReference>
<dbReference type="EMBL" id="AZDT01000006">
    <property type="protein sequence ID" value="KRK77467.1"/>
    <property type="molecule type" value="Genomic_DNA"/>
</dbReference>
<dbReference type="STRING" id="1423773.FD30_GL001982"/>
<protein>
    <submittedName>
        <fullName evidence="1">Uncharacterized protein</fullName>
    </submittedName>
</protein>
<evidence type="ECO:0000313" key="2">
    <source>
        <dbReference type="Proteomes" id="UP000051162"/>
    </source>
</evidence>
<dbReference type="GeneID" id="84781767"/>
<name>A0A0R1K2X4_9LACO</name>
<dbReference type="PATRIC" id="fig|1423773.3.peg.2028"/>
<dbReference type="AlphaFoldDB" id="A0A0R1K2X4"/>
<accession>A0A0R1K2X4</accession>
<evidence type="ECO:0000313" key="1">
    <source>
        <dbReference type="EMBL" id="KRK77467.1"/>
    </source>
</evidence>